<dbReference type="SUPFAM" id="SSF56601">
    <property type="entry name" value="beta-lactamase/transpeptidase-like"/>
    <property type="match status" value="1"/>
</dbReference>
<dbReference type="EMBL" id="CAJFCI010000043">
    <property type="protein sequence ID" value="CAD5107955.1"/>
    <property type="molecule type" value="Genomic_DNA"/>
</dbReference>
<dbReference type="InterPro" id="IPR001466">
    <property type="entry name" value="Beta-lactam-related"/>
</dbReference>
<evidence type="ECO:0000313" key="2">
    <source>
        <dbReference type="EMBL" id="CAD5107955.1"/>
    </source>
</evidence>
<name>A0A7U7EN23_9GAMM</name>
<dbReference type="PANTHER" id="PTHR43283:SF3">
    <property type="entry name" value="BETA-LACTAMASE FAMILY PROTEIN (AFU_ORTHOLOGUE AFUA_5G07500)"/>
    <property type="match status" value="1"/>
</dbReference>
<dbReference type="Gene3D" id="3.40.710.10">
    <property type="entry name" value="DD-peptidase/beta-lactamase superfamily"/>
    <property type="match status" value="1"/>
</dbReference>
<dbReference type="InterPro" id="IPR050789">
    <property type="entry name" value="Diverse_Enzym_Activities"/>
</dbReference>
<comment type="caution">
    <text evidence="2">The sequence shown here is derived from an EMBL/GenBank/DDBJ whole genome shotgun (WGS) entry which is preliminary data.</text>
</comment>
<dbReference type="InterPro" id="IPR012338">
    <property type="entry name" value="Beta-lactam/transpept-like"/>
</dbReference>
<reference evidence="2 3" key="1">
    <citation type="submission" date="2020-08" db="EMBL/GenBank/DDBJ databases">
        <authorList>
            <person name="Criscuolo A."/>
        </authorList>
    </citation>
    <scope>NUCLEOTIDE SEQUENCE [LARGE SCALE GENOMIC DNA]</scope>
    <source>
        <strain evidence="2">CIP111764</strain>
    </source>
</reference>
<organism evidence="2 3">
    <name type="scientific">Zestomonas carbonaria</name>
    <dbReference type="NCBI Taxonomy" id="2762745"/>
    <lineage>
        <taxon>Bacteria</taxon>
        <taxon>Pseudomonadati</taxon>
        <taxon>Pseudomonadota</taxon>
        <taxon>Gammaproteobacteria</taxon>
        <taxon>Pseudomonadales</taxon>
        <taxon>Pseudomonadaceae</taxon>
        <taxon>Zestomonas</taxon>
    </lineage>
</organism>
<dbReference type="PANTHER" id="PTHR43283">
    <property type="entry name" value="BETA-LACTAMASE-RELATED"/>
    <property type="match status" value="1"/>
</dbReference>
<proteinExistence type="predicted"/>
<evidence type="ECO:0000259" key="1">
    <source>
        <dbReference type="Pfam" id="PF00144"/>
    </source>
</evidence>
<gene>
    <name evidence="2" type="ORF">PSEWESI4_02238</name>
</gene>
<protein>
    <recommendedName>
        <fullName evidence="1">Beta-lactamase-related domain-containing protein</fullName>
    </recommendedName>
</protein>
<dbReference type="Proteomes" id="UP000583387">
    <property type="component" value="Unassembled WGS sequence"/>
</dbReference>
<evidence type="ECO:0000313" key="3">
    <source>
        <dbReference type="Proteomes" id="UP000583387"/>
    </source>
</evidence>
<keyword evidence="3" id="KW-1185">Reference proteome</keyword>
<accession>A0A7U7EN23</accession>
<dbReference type="Pfam" id="PF00144">
    <property type="entry name" value="Beta-lactamase"/>
    <property type="match status" value="1"/>
</dbReference>
<dbReference type="AlphaFoldDB" id="A0A7U7EN23"/>
<sequence length="399" mass="44861">MRLFRFPVLLLLVGGVLVVSTVAHFWITDRLGISRAFYSVEAVSTRWSINCSAGSPDWMHDAVRRAIGDNYSLSNQLAYIDWGGHLHHCESGWLRGMLTSPRLNHEHRFRYASTTKLFTADTILKLVDAGQLSLDDRLVDLLPEIGPVVDGRLASVTIEHLLMHRAGFDRIRSPDPMFLDGQRPWCPYNIGQLARMRLDFAPGERQVYSNLGYCLLGMVIERVTGESYRAWVSREYALDDADIRFVDGGFFDDEVSYDFRNSDVYGEWYSKYFDFNALSSAAGLSGSAEALARVVRGMVLRSSLNLTSYDVSPDCDETVLRSCYGYAFYKLRKPKRDFYIHVQPGFLYGMSAVALVDSKGGVLVWLGNGMPRAGDAVGDNMTVHLLDVLTDHYARQAGE</sequence>
<feature type="domain" description="Beta-lactamase-related" evidence="1">
    <location>
        <begin position="102"/>
        <end position="384"/>
    </location>
</feature>